<organism evidence="3 4">
    <name type="scientific">Arthrobacter horti</name>
    <dbReference type="NCBI Taxonomy" id="3068273"/>
    <lineage>
        <taxon>Bacteria</taxon>
        <taxon>Bacillati</taxon>
        <taxon>Actinomycetota</taxon>
        <taxon>Actinomycetes</taxon>
        <taxon>Micrococcales</taxon>
        <taxon>Micrococcaceae</taxon>
        <taxon>Arthrobacter</taxon>
    </lineage>
</organism>
<accession>A0ABT9IPY9</accession>
<sequence length="375" mass="41903">MRLGSDAVKLPGAGRLTPVEQLQQASERGLHGLYFRSTLHLSPTLDPGYLREIRDCADDLGLYLESGLGKTNPYALAESPELRALGDGDTLLGFRKIIEACSRIGVYELWSATGGIKNFPGYHMYDRFRTDVPWDEQLEGIERLLKRLAPIARDNGVHINLETHEEITSFELVHLIEEVGPDVVGITYDTANPLQRGEVPEETARRVAPYVRQTHIKDAVLIRAHDGFKYQSRPNGQGVVDLNPIIPLLAEHNPDLNLSLEVAFVRAEGVTFPDLASQDVRSRLELNDPVWRAGHPDLSDEELAEFVRLGNAFSDRVDAGEVPGFDEFDRRVWGEKECWEWVSDSHAYVLDVCRRHGIALEGPEEAKARLAAARG</sequence>
<dbReference type="Pfam" id="PF01261">
    <property type="entry name" value="AP_endonuc_2"/>
    <property type="match status" value="1"/>
</dbReference>
<keyword evidence="4" id="KW-1185">Reference proteome</keyword>
<dbReference type="RefSeq" id="WP_305996682.1">
    <property type="nucleotide sequence ID" value="NZ_JAVALS010000006.1"/>
</dbReference>
<evidence type="ECO:0000256" key="1">
    <source>
        <dbReference type="ARBA" id="ARBA00023277"/>
    </source>
</evidence>
<dbReference type="GO" id="GO:0016853">
    <property type="term" value="F:isomerase activity"/>
    <property type="evidence" value="ECO:0007669"/>
    <property type="project" value="UniProtKB-KW"/>
</dbReference>
<feature type="domain" description="Xylose isomerase-like TIM barrel" evidence="2">
    <location>
        <begin position="23"/>
        <end position="262"/>
    </location>
</feature>
<evidence type="ECO:0000313" key="3">
    <source>
        <dbReference type="EMBL" id="MDP5227631.1"/>
    </source>
</evidence>
<dbReference type="SUPFAM" id="SSF51658">
    <property type="entry name" value="Xylose isomerase-like"/>
    <property type="match status" value="1"/>
</dbReference>
<dbReference type="PANTHER" id="PTHR12110">
    <property type="entry name" value="HYDROXYPYRUVATE ISOMERASE"/>
    <property type="match status" value="1"/>
</dbReference>
<gene>
    <name evidence="3" type="ORF">Q9R02_10740</name>
</gene>
<evidence type="ECO:0000313" key="4">
    <source>
        <dbReference type="Proteomes" id="UP001232725"/>
    </source>
</evidence>
<dbReference type="Gene3D" id="3.20.20.150">
    <property type="entry name" value="Divalent-metal-dependent TIM barrel enzymes"/>
    <property type="match status" value="1"/>
</dbReference>
<protein>
    <submittedName>
        <fullName evidence="3">Sugar phosphate isomerase/epimerase</fullName>
    </submittedName>
</protein>
<keyword evidence="1" id="KW-0119">Carbohydrate metabolism</keyword>
<reference evidence="3 4" key="1">
    <citation type="submission" date="2023-08" db="EMBL/GenBank/DDBJ databases">
        <title>Arthrobacter horti sp. nov., isolated from forest soil.</title>
        <authorList>
            <person name="Park M."/>
        </authorList>
    </citation>
    <scope>NUCLEOTIDE SEQUENCE [LARGE SCALE GENOMIC DNA]</scope>
    <source>
        <strain evidence="3 4">YJM1</strain>
    </source>
</reference>
<dbReference type="InterPro" id="IPR013022">
    <property type="entry name" value="Xyl_isomerase-like_TIM-brl"/>
</dbReference>
<dbReference type="InterPro" id="IPR036237">
    <property type="entry name" value="Xyl_isomerase-like_sf"/>
</dbReference>
<keyword evidence="3" id="KW-0413">Isomerase</keyword>
<dbReference type="Proteomes" id="UP001232725">
    <property type="component" value="Unassembled WGS sequence"/>
</dbReference>
<dbReference type="InterPro" id="IPR050312">
    <property type="entry name" value="IolE/XylAMocC-like"/>
</dbReference>
<comment type="caution">
    <text evidence="3">The sequence shown here is derived from an EMBL/GenBank/DDBJ whole genome shotgun (WGS) entry which is preliminary data.</text>
</comment>
<dbReference type="PANTHER" id="PTHR12110:SF53">
    <property type="entry name" value="BLR5974 PROTEIN"/>
    <property type="match status" value="1"/>
</dbReference>
<name>A0ABT9IPY9_9MICC</name>
<dbReference type="EMBL" id="JAVALS010000006">
    <property type="protein sequence ID" value="MDP5227631.1"/>
    <property type="molecule type" value="Genomic_DNA"/>
</dbReference>
<proteinExistence type="predicted"/>
<evidence type="ECO:0000259" key="2">
    <source>
        <dbReference type="Pfam" id="PF01261"/>
    </source>
</evidence>